<dbReference type="Proteomes" id="UP000054632">
    <property type="component" value="Unassembled WGS sequence"/>
</dbReference>
<gene>
    <name evidence="1" type="ORF">T4A_9770</name>
    <name evidence="2" type="ORF">T4B_11668</name>
</gene>
<name>A0A0V1ITL2_TRIPS</name>
<accession>A0A0V1ITL2</accession>
<evidence type="ECO:0000313" key="3">
    <source>
        <dbReference type="Proteomes" id="UP000054805"/>
    </source>
</evidence>
<reference evidence="2 3" key="1">
    <citation type="submission" date="2015-01" db="EMBL/GenBank/DDBJ databases">
        <title>Evolution of Trichinella species and genotypes.</title>
        <authorList>
            <person name="Korhonen P.K."/>
            <person name="Edoardo P."/>
            <person name="Giuseppe L.R."/>
            <person name="Gasser R.B."/>
        </authorList>
    </citation>
    <scope>NUCLEOTIDE SEQUENCE [LARGE SCALE GENOMIC DNA]</scope>
    <source>
        <strain evidence="1">ISS13</strain>
        <strain evidence="2">ISS588</strain>
    </source>
</reference>
<dbReference type="Proteomes" id="UP000054805">
    <property type="component" value="Unassembled WGS sequence"/>
</dbReference>
<dbReference type="EMBL" id="JYDR01000023">
    <property type="protein sequence ID" value="KRY74709.1"/>
    <property type="molecule type" value="Genomic_DNA"/>
</dbReference>
<comment type="caution">
    <text evidence="2">The sequence shown here is derived from an EMBL/GenBank/DDBJ whole genome shotgun (WGS) entry which is preliminary data.</text>
</comment>
<keyword evidence="3" id="KW-1185">Reference proteome</keyword>
<protein>
    <submittedName>
        <fullName evidence="2">Uncharacterized protein</fullName>
    </submittedName>
</protein>
<sequence>MYFPLLSIFNPGVIQFGLPISENAKQQRCHLKKKLQEVIRFDLDQTRPFVLILKLIFEI</sequence>
<proteinExistence type="predicted"/>
<evidence type="ECO:0000313" key="2">
    <source>
        <dbReference type="EMBL" id="KRZ26162.1"/>
    </source>
</evidence>
<evidence type="ECO:0000313" key="1">
    <source>
        <dbReference type="EMBL" id="KRY74709.1"/>
    </source>
</evidence>
<dbReference type="EMBL" id="JYDS01000089">
    <property type="protein sequence ID" value="KRZ26162.1"/>
    <property type="molecule type" value="Genomic_DNA"/>
</dbReference>
<organism evidence="2 3">
    <name type="scientific">Trichinella pseudospiralis</name>
    <name type="common">Parasitic roundworm</name>
    <dbReference type="NCBI Taxonomy" id="6337"/>
    <lineage>
        <taxon>Eukaryota</taxon>
        <taxon>Metazoa</taxon>
        <taxon>Ecdysozoa</taxon>
        <taxon>Nematoda</taxon>
        <taxon>Enoplea</taxon>
        <taxon>Dorylaimia</taxon>
        <taxon>Trichinellida</taxon>
        <taxon>Trichinellidae</taxon>
        <taxon>Trichinella</taxon>
    </lineage>
</organism>
<dbReference type="AlphaFoldDB" id="A0A0V1ITL2"/>